<dbReference type="RefSeq" id="WP_159808676.1">
    <property type="nucleotide sequence ID" value="NZ_BLJE01000003.1"/>
</dbReference>
<organism evidence="1 2">
    <name type="scientific">Litoreibacter roseus</name>
    <dbReference type="NCBI Taxonomy" id="2601869"/>
    <lineage>
        <taxon>Bacteria</taxon>
        <taxon>Pseudomonadati</taxon>
        <taxon>Pseudomonadota</taxon>
        <taxon>Alphaproteobacteria</taxon>
        <taxon>Rhodobacterales</taxon>
        <taxon>Roseobacteraceae</taxon>
        <taxon>Litoreibacter</taxon>
    </lineage>
</organism>
<name>A0A6N6JKT2_9RHOB</name>
<dbReference type="Gene3D" id="2.40.50.90">
    <property type="match status" value="1"/>
</dbReference>
<dbReference type="AlphaFoldDB" id="A0A6N6JKT2"/>
<reference evidence="1 2" key="1">
    <citation type="submission" date="2019-12" db="EMBL/GenBank/DDBJ databases">
        <title>Litoreibacter badius sp. nov., a novel bacteriochlorophyll a-containing bacterium in the genus Litoreibacter.</title>
        <authorList>
            <person name="Kanamuro M."/>
            <person name="Takabe Y."/>
            <person name="Mori K."/>
            <person name="Takaichi S."/>
            <person name="Hanada S."/>
        </authorList>
    </citation>
    <scope>NUCLEOTIDE SEQUENCE [LARGE SCALE GENOMIC DNA]</scope>
    <source>
        <strain evidence="1 2">K6</strain>
    </source>
</reference>
<sequence>MARTIFRTNRGNGFLAGTFQFGFFGRKTLELSDGTTREVGQTGSTRQIVADGDTINVSSENNFPIRFLGIDMPESRLFPPGGTTFTSTDNDVFQRLLANPFAAEFPPITDLTSDLRNRLLGLADPDAATRHHAYAKDAEDALEMLILQDRDEIGTDSFFLAFAYDALDFFGRLLAYVHPDQPDSAPADRRESYNMRMLGTGLAAPYFIFPNVDPFRARGSPVSAAAMADDPKTILEAAPSLRAARDAVATAREAGLGIHDPDRPILFQAFELRSLARRTVPSRWVIDLSGNDRVLLSPQRYFEVENLEDRLFVPAEFVPLFEATGWRVEGDVMSVV</sequence>
<gene>
    <name evidence="1" type="ORF">KIN_31130</name>
</gene>
<evidence type="ECO:0000313" key="2">
    <source>
        <dbReference type="Proteomes" id="UP000436822"/>
    </source>
</evidence>
<dbReference type="SUPFAM" id="SSF50199">
    <property type="entry name" value="Staphylococcal nuclease"/>
    <property type="match status" value="1"/>
</dbReference>
<accession>A0A6N6JKT2</accession>
<protein>
    <submittedName>
        <fullName evidence="1">Uncharacterized protein</fullName>
    </submittedName>
</protein>
<dbReference type="InterPro" id="IPR035437">
    <property type="entry name" value="SNase_OB-fold_sf"/>
</dbReference>
<dbReference type="Proteomes" id="UP000436822">
    <property type="component" value="Unassembled WGS sequence"/>
</dbReference>
<comment type="caution">
    <text evidence="1">The sequence shown here is derived from an EMBL/GenBank/DDBJ whole genome shotgun (WGS) entry which is preliminary data.</text>
</comment>
<keyword evidence="2" id="KW-1185">Reference proteome</keyword>
<dbReference type="OrthoDB" id="9775118at2"/>
<dbReference type="EMBL" id="BLJE01000003">
    <property type="protein sequence ID" value="GFE66039.1"/>
    <property type="molecule type" value="Genomic_DNA"/>
</dbReference>
<proteinExistence type="predicted"/>
<evidence type="ECO:0000313" key="1">
    <source>
        <dbReference type="EMBL" id="GFE66039.1"/>
    </source>
</evidence>